<dbReference type="eggNOG" id="COG0789">
    <property type="taxonomic scope" value="Bacteria"/>
</dbReference>
<proteinExistence type="predicted"/>
<sequence>MQEVPQAAHGDAHRIAKDRIIEVRDRIARLRRLEAELVRVVKTCDGQSDGQPCRVLHALADHQACEGEH</sequence>
<dbReference type="EMBL" id="AAYA01000003">
    <property type="protein sequence ID" value="EBA09102.1"/>
    <property type="molecule type" value="Genomic_DNA"/>
</dbReference>
<dbReference type="Proteomes" id="UP000005713">
    <property type="component" value="Unassembled WGS sequence"/>
</dbReference>
<dbReference type="Gene3D" id="1.10.1660.10">
    <property type="match status" value="1"/>
</dbReference>
<evidence type="ECO:0000313" key="2">
    <source>
        <dbReference type="Proteomes" id="UP000005713"/>
    </source>
</evidence>
<organism evidence="1 2">
    <name type="scientific">Sagittula stellata (strain ATCC 700073 / DSM 11524 / E-37)</name>
    <dbReference type="NCBI Taxonomy" id="388399"/>
    <lineage>
        <taxon>Bacteria</taxon>
        <taxon>Pseudomonadati</taxon>
        <taxon>Pseudomonadota</taxon>
        <taxon>Alphaproteobacteria</taxon>
        <taxon>Rhodobacterales</taxon>
        <taxon>Roseobacteraceae</taxon>
        <taxon>Sagittula</taxon>
    </lineage>
</organism>
<evidence type="ECO:0008006" key="3">
    <source>
        <dbReference type="Google" id="ProtNLM"/>
    </source>
</evidence>
<dbReference type="AlphaFoldDB" id="A3JZY7"/>
<accession>A3JZY7</accession>
<gene>
    <name evidence="1" type="ORF">SSE37_22709</name>
</gene>
<name>A3JZY7_SAGS3</name>
<dbReference type="SUPFAM" id="SSF46955">
    <property type="entry name" value="Putative DNA-binding domain"/>
    <property type="match status" value="1"/>
</dbReference>
<evidence type="ECO:0000313" key="1">
    <source>
        <dbReference type="EMBL" id="EBA09102.1"/>
    </source>
</evidence>
<reference evidence="1 2" key="1">
    <citation type="submission" date="2006-06" db="EMBL/GenBank/DDBJ databases">
        <authorList>
            <person name="Moran M.A."/>
            <person name="Ferriera S."/>
            <person name="Johnson J."/>
            <person name="Kravitz S."/>
            <person name="Beeson K."/>
            <person name="Sutton G."/>
            <person name="Rogers Y.-H."/>
            <person name="Friedman R."/>
            <person name="Frazier M."/>
            <person name="Venter J.C."/>
        </authorList>
    </citation>
    <scope>NUCLEOTIDE SEQUENCE [LARGE SCALE GENOMIC DNA]</scope>
    <source>
        <strain evidence="1 2">E-37</strain>
    </source>
</reference>
<dbReference type="InterPro" id="IPR009061">
    <property type="entry name" value="DNA-bd_dom_put_sf"/>
</dbReference>
<comment type="caution">
    <text evidence="1">The sequence shown here is derived from an EMBL/GenBank/DDBJ whole genome shotgun (WGS) entry which is preliminary data.</text>
</comment>
<keyword evidence="2" id="KW-1185">Reference proteome</keyword>
<protein>
    <recommendedName>
        <fullName evidence="3">Transcriptional regulator, MerR family protein</fullName>
    </recommendedName>
</protein>